<evidence type="ECO:0000256" key="3">
    <source>
        <dbReference type="ARBA" id="ARBA00022845"/>
    </source>
</evidence>
<dbReference type="PANTHER" id="PTHR23254:SF15">
    <property type="entry name" value="POLYADENYLATE-BINDING PROTEIN-INTERACTING PROTEIN 1"/>
    <property type="match status" value="1"/>
</dbReference>
<evidence type="ECO:0000256" key="2">
    <source>
        <dbReference type="ARBA" id="ARBA00022490"/>
    </source>
</evidence>
<dbReference type="PANTHER" id="PTHR23254">
    <property type="entry name" value="EIF4G DOMAIN PROTEIN"/>
    <property type="match status" value="1"/>
</dbReference>
<dbReference type="Pfam" id="PF02854">
    <property type="entry name" value="MIF4G"/>
    <property type="match status" value="1"/>
</dbReference>
<feature type="domain" description="MIF4G" evidence="5">
    <location>
        <begin position="363"/>
        <end position="585"/>
    </location>
</feature>
<comment type="caution">
    <text evidence="6">The sequence shown here is derived from an EMBL/GenBank/DDBJ whole genome shotgun (WGS) entry which is preliminary data.</text>
</comment>
<dbReference type="Proteomes" id="UP001642483">
    <property type="component" value="Unassembled WGS sequence"/>
</dbReference>
<keyword evidence="7" id="KW-1185">Reference proteome</keyword>
<feature type="region of interest" description="Disordered" evidence="4">
    <location>
        <begin position="287"/>
        <end position="311"/>
    </location>
</feature>
<dbReference type="SUPFAM" id="SSF48371">
    <property type="entry name" value="ARM repeat"/>
    <property type="match status" value="1"/>
</dbReference>
<dbReference type="Gene3D" id="1.25.40.180">
    <property type="match status" value="1"/>
</dbReference>
<feature type="compositionally biased region" description="Polar residues" evidence="4">
    <location>
        <begin position="141"/>
        <end position="170"/>
    </location>
</feature>
<dbReference type="InterPro" id="IPR003890">
    <property type="entry name" value="MIF4G-like_typ-3"/>
</dbReference>
<dbReference type="InterPro" id="IPR051367">
    <property type="entry name" value="mRNA_TranslReg/HistoneTransl"/>
</dbReference>
<sequence length="726" mass="80027">MDGRSPNNSYCYGTSDSDNYRNTVNNGNPAPNNTYNNLDASNCEIGVWDPNSCRSTNASNNDRSYQQTYSTGQNAAYTGAASWYANEGQNSNIIGATTAQYGYDSPAVTEPISQGSWADLSYSPSAALSVTGDSYYNSPQLQTNIAPLPPQQTTTSYQGYSRHTPNQNPPLRSDVDDWRKPPPGNHYNPPHENSSHSFQHTSAPTTDWQNFTNPLNEMTEENEDAPETLVSRMQKSSITAQATLEATMNKPTILSKSALEMLHQDLTAAAAPFQSVEKLKELRDRQLGLPSDNGLKSPNIYTQDQETPEKDASTLNVSFSNLSVDAKEFVPKRMKDVKSTKNISTADMSKSPLEDSEMETMAINLIDYCIDQLTCNPASFDVIVPETMSKMSKLKISSSAVSVIADKIYEMCVAEPNFRYLGSQLCDTLSRTSTGLPNFRSTLLKKAQQEFMKMDEALQGSDKKLKRARGFTQFMAELFLSLMSEKVGGKLERIAVLGRGTFGVVRKLIDHPNDDNIQCAIRVLKLTILSLEDTLKDDGKNSIEKIDVILDDLSAYADKAKSGKVPANELTENLLESFVKLRAINWGRVPPEELYPGEGSPPSQHYPTDTPPEPEDDENYFMNEPVFFTPNGVQYTAADAADPDFYDKHLAPYSAQYQAADAHPSNTSNAQLSTGDAFYANPQGSTSSSFPYYSNWSAGDADRFESASGEDDYDAELEAFMRSIGC</sequence>
<evidence type="ECO:0000259" key="5">
    <source>
        <dbReference type="SMART" id="SM00543"/>
    </source>
</evidence>
<comment type="subcellular location">
    <subcellularLocation>
        <location evidence="1">Cytoplasm</location>
    </subcellularLocation>
</comment>
<dbReference type="SMART" id="SM00543">
    <property type="entry name" value="MIF4G"/>
    <property type="match status" value="1"/>
</dbReference>
<keyword evidence="2" id="KW-0963">Cytoplasm</keyword>
<name>A0ABP0FAD0_CLALP</name>
<organism evidence="6 7">
    <name type="scientific">Clavelina lepadiformis</name>
    <name type="common">Light-bulb sea squirt</name>
    <name type="synonym">Ascidia lepadiformis</name>
    <dbReference type="NCBI Taxonomy" id="159417"/>
    <lineage>
        <taxon>Eukaryota</taxon>
        <taxon>Metazoa</taxon>
        <taxon>Chordata</taxon>
        <taxon>Tunicata</taxon>
        <taxon>Ascidiacea</taxon>
        <taxon>Aplousobranchia</taxon>
        <taxon>Clavelinidae</taxon>
        <taxon>Clavelina</taxon>
    </lineage>
</organism>
<dbReference type="InterPro" id="IPR016024">
    <property type="entry name" value="ARM-type_fold"/>
</dbReference>
<feature type="region of interest" description="Disordered" evidence="4">
    <location>
        <begin position="141"/>
        <end position="213"/>
    </location>
</feature>
<evidence type="ECO:0000256" key="4">
    <source>
        <dbReference type="SAM" id="MobiDB-lite"/>
    </source>
</evidence>
<reference evidence="6 7" key="1">
    <citation type="submission" date="2024-02" db="EMBL/GenBank/DDBJ databases">
        <authorList>
            <person name="Daric V."/>
            <person name="Darras S."/>
        </authorList>
    </citation>
    <scope>NUCLEOTIDE SEQUENCE [LARGE SCALE GENOMIC DNA]</scope>
</reference>
<gene>
    <name evidence="6" type="ORF">CVLEPA_LOCUS5283</name>
</gene>
<feature type="compositionally biased region" description="Polar residues" evidence="4">
    <location>
        <begin position="191"/>
        <end position="213"/>
    </location>
</feature>
<evidence type="ECO:0000313" key="7">
    <source>
        <dbReference type="Proteomes" id="UP001642483"/>
    </source>
</evidence>
<keyword evidence="3" id="KW-0810">Translation regulation</keyword>
<feature type="compositionally biased region" description="Polar residues" evidence="4">
    <location>
        <begin position="1"/>
        <end position="21"/>
    </location>
</feature>
<feature type="region of interest" description="Disordered" evidence="4">
    <location>
        <begin position="1"/>
        <end position="33"/>
    </location>
</feature>
<feature type="compositionally biased region" description="Low complexity" evidence="4">
    <location>
        <begin position="22"/>
        <end position="33"/>
    </location>
</feature>
<feature type="compositionally biased region" description="Polar residues" evidence="4">
    <location>
        <begin position="294"/>
        <end position="305"/>
    </location>
</feature>
<protein>
    <recommendedName>
        <fullName evidence="5">MIF4G domain-containing protein</fullName>
    </recommendedName>
</protein>
<feature type="region of interest" description="Disordered" evidence="4">
    <location>
        <begin position="592"/>
        <end position="615"/>
    </location>
</feature>
<evidence type="ECO:0000256" key="1">
    <source>
        <dbReference type="ARBA" id="ARBA00004496"/>
    </source>
</evidence>
<dbReference type="EMBL" id="CAWYQH010000024">
    <property type="protein sequence ID" value="CAK8675741.1"/>
    <property type="molecule type" value="Genomic_DNA"/>
</dbReference>
<proteinExistence type="predicted"/>
<accession>A0ABP0FAD0</accession>
<evidence type="ECO:0000313" key="6">
    <source>
        <dbReference type="EMBL" id="CAK8675741.1"/>
    </source>
</evidence>